<dbReference type="EMBL" id="JAHVAH010000001">
    <property type="protein sequence ID" value="MBW0145472.1"/>
    <property type="molecule type" value="Genomic_DNA"/>
</dbReference>
<evidence type="ECO:0000313" key="2">
    <source>
        <dbReference type="Proteomes" id="UP000698028"/>
    </source>
</evidence>
<dbReference type="InterPro" id="IPR010836">
    <property type="entry name" value="SapC"/>
</dbReference>
<comment type="caution">
    <text evidence="1">The sequence shown here is derived from an EMBL/GenBank/DDBJ whole genome shotgun (WGS) entry which is preliminary data.</text>
</comment>
<proteinExistence type="predicted"/>
<evidence type="ECO:0000313" key="1">
    <source>
        <dbReference type="EMBL" id="MBW0145472.1"/>
    </source>
</evidence>
<protein>
    <submittedName>
        <fullName evidence="1">SapC family protein</fullName>
    </submittedName>
</protein>
<sequence length="267" mass="30036">MASQAPQHALPVLYEGLEPISKEKHGDLKIDNIDGPAIMSKVHAVPVTVEEFPMLQRHYPVVFSAGDNPVPLALMGLHEGVNAFVNDKGRLDDDFLYIPAYIRRYPFMLARLTKDAEDLSLCVDPTSGAIGDKGHPLFENDEPSEATKRVMQFCEQFEMGAQRTAMFMKELKELDLLMEGEVSIQPEGLEQPFVYRGFQMVDEKKFSELSGDKLRKMNQNGMLPVILAHLLSLAQIREIFQRQMKLGKGPKELTEMMEKANKAKADA</sequence>
<name>A0ABS6V7C0_9SPHN</name>
<dbReference type="RefSeq" id="WP_218633373.1">
    <property type="nucleotide sequence ID" value="NZ_JAHVAH010000001.1"/>
</dbReference>
<dbReference type="Proteomes" id="UP000698028">
    <property type="component" value="Unassembled WGS sequence"/>
</dbReference>
<organism evidence="1 2">
    <name type="scientific">Sphingomicrobium clamense</name>
    <dbReference type="NCBI Taxonomy" id="2851013"/>
    <lineage>
        <taxon>Bacteria</taxon>
        <taxon>Pseudomonadati</taxon>
        <taxon>Pseudomonadota</taxon>
        <taxon>Alphaproteobacteria</taxon>
        <taxon>Sphingomonadales</taxon>
        <taxon>Sphingomonadaceae</taxon>
        <taxon>Sphingomicrobium</taxon>
    </lineage>
</organism>
<accession>A0ABS6V7C0</accession>
<reference evidence="1 2" key="1">
    <citation type="submission" date="2021-07" db="EMBL/GenBank/DDBJ databases">
        <title>The draft genome sequence of Sphingomicrobium sp. B8.</title>
        <authorList>
            <person name="Mu L."/>
        </authorList>
    </citation>
    <scope>NUCLEOTIDE SEQUENCE [LARGE SCALE GENOMIC DNA]</scope>
    <source>
        <strain evidence="1 2">B8</strain>
    </source>
</reference>
<gene>
    <name evidence="1" type="ORF">KTQ36_09215</name>
</gene>
<keyword evidence="2" id="KW-1185">Reference proteome</keyword>
<dbReference type="Pfam" id="PF07277">
    <property type="entry name" value="SapC"/>
    <property type="match status" value="1"/>
</dbReference>